<sequence>MIIRQAIILLIFISFSSQRKTIDLLLSYNLEDPTRYQLKTSYGFDDSRKQHDYSKTDSDEPNTENHFDDENSTDESSLNDEELDLLQPENPTEGISVLYAQPEQIHLSIGTNVSTFVVTWQTMSPTPVPTCKYGRNGMIKIATGDTTLFIDGGKEKLKRYIHKVQLENLIPQQKYVYHCGSSLGWSEEFWFKSLDPSESWAPTLAVYGDLGNINGRSLPYLQEETQRSRFDAILHVGDFAYDMRDAEGEVGDQFMRQIEPIAAYVPYMVSPGNHEEAYNFSHYRYRFNMPNSEETENLFYEFKLGPVQFISINTEAYYFLEYGIKIVVKQYMWLVEVLKEANKPENRARWPWIITYGHRPMYCSDDDGDDCTKRSSRVRSGLPVVNWFGLENLFYESGVDLEIWAHEHSYERLWPVYEHKVYNGSNSAPYVNPNAPVHVISGSAGCQENTDRFIKHPMAWSAFRNSDYGYARLKILNHTHLYMEQVSAEKEGDIIDSFWLIKDQHGPYSKK</sequence>
<evidence type="ECO:0000256" key="1">
    <source>
        <dbReference type="ARBA" id="ARBA00022729"/>
    </source>
</evidence>
<comment type="catalytic activity">
    <reaction evidence="3">
        <text>a phosphate monoester + H2O = an alcohol + phosphate</text>
        <dbReference type="Rhea" id="RHEA:15017"/>
        <dbReference type="ChEBI" id="CHEBI:15377"/>
        <dbReference type="ChEBI" id="CHEBI:30879"/>
        <dbReference type="ChEBI" id="CHEBI:43474"/>
        <dbReference type="ChEBI" id="CHEBI:67140"/>
        <dbReference type="EC" id="3.1.3.2"/>
    </reaction>
</comment>
<evidence type="ECO:0000259" key="5">
    <source>
        <dbReference type="Pfam" id="PF00149"/>
    </source>
</evidence>
<dbReference type="InterPro" id="IPR029052">
    <property type="entry name" value="Metallo-depent_PP-like"/>
</dbReference>
<dbReference type="PANTHER" id="PTHR45867:SF3">
    <property type="entry name" value="ACID PHOSPHATASE TYPE 7"/>
    <property type="match status" value="1"/>
</dbReference>
<dbReference type="CDD" id="cd00839">
    <property type="entry name" value="MPP_PAPs"/>
    <property type="match status" value="1"/>
</dbReference>
<keyword evidence="9" id="KW-1185">Reference proteome</keyword>
<dbReference type="Pfam" id="PF14008">
    <property type="entry name" value="Metallophos_C"/>
    <property type="match status" value="1"/>
</dbReference>
<dbReference type="EMBL" id="OV725081">
    <property type="protein sequence ID" value="CAH1400929.1"/>
    <property type="molecule type" value="Genomic_DNA"/>
</dbReference>
<evidence type="ECO:0000256" key="4">
    <source>
        <dbReference type="SAM" id="MobiDB-lite"/>
    </source>
</evidence>
<dbReference type="Gene3D" id="3.60.21.10">
    <property type="match status" value="1"/>
</dbReference>
<evidence type="ECO:0000259" key="7">
    <source>
        <dbReference type="Pfam" id="PF16656"/>
    </source>
</evidence>
<dbReference type="SUPFAM" id="SSF56300">
    <property type="entry name" value="Metallo-dependent phosphatases"/>
    <property type="match status" value="1"/>
</dbReference>
<feature type="domain" description="Calcineurin-like phosphoesterase" evidence="5">
    <location>
        <begin position="204"/>
        <end position="410"/>
    </location>
</feature>
<feature type="chain" id="PRO_5040541961" description="Purple acid phosphatase" evidence="3">
    <location>
        <begin position="19"/>
        <end position="511"/>
    </location>
</feature>
<organism evidence="8 9">
    <name type="scientific">Nezara viridula</name>
    <name type="common">Southern green stink bug</name>
    <name type="synonym">Cimex viridulus</name>
    <dbReference type="NCBI Taxonomy" id="85310"/>
    <lineage>
        <taxon>Eukaryota</taxon>
        <taxon>Metazoa</taxon>
        <taxon>Ecdysozoa</taxon>
        <taxon>Arthropoda</taxon>
        <taxon>Hexapoda</taxon>
        <taxon>Insecta</taxon>
        <taxon>Pterygota</taxon>
        <taxon>Neoptera</taxon>
        <taxon>Paraneoptera</taxon>
        <taxon>Hemiptera</taxon>
        <taxon>Heteroptera</taxon>
        <taxon>Panheteroptera</taxon>
        <taxon>Pentatomomorpha</taxon>
        <taxon>Pentatomoidea</taxon>
        <taxon>Pentatomidae</taxon>
        <taxon>Pentatominae</taxon>
        <taxon>Nezara</taxon>
    </lineage>
</organism>
<feature type="region of interest" description="Disordered" evidence="4">
    <location>
        <begin position="47"/>
        <end position="80"/>
    </location>
</feature>
<dbReference type="InterPro" id="IPR041792">
    <property type="entry name" value="MPP_PAP"/>
</dbReference>
<evidence type="ECO:0000256" key="2">
    <source>
        <dbReference type="ARBA" id="ARBA00023180"/>
    </source>
</evidence>
<dbReference type="InterPro" id="IPR015914">
    <property type="entry name" value="PAPs_N"/>
</dbReference>
<keyword evidence="2" id="KW-0325">Glycoprotein</keyword>
<dbReference type="OrthoDB" id="45007at2759"/>
<evidence type="ECO:0000256" key="3">
    <source>
        <dbReference type="RuleBase" id="RU361203"/>
    </source>
</evidence>
<feature type="compositionally biased region" description="Basic and acidic residues" evidence="4">
    <location>
        <begin position="47"/>
        <end position="69"/>
    </location>
</feature>
<dbReference type="EC" id="3.1.3.2" evidence="3"/>
<protein>
    <recommendedName>
        <fullName evidence="3">Purple acid phosphatase</fullName>
        <ecNumber evidence="3">3.1.3.2</ecNumber>
    </recommendedName>
</protein>
<dbReference type="AlphaFoldDB" id="A0A9P0MQ67"/>
<keyword evidence="1 3" id="KW-0732">Signal</keyword>
<dbReference type="Pfam" id="PF16656">
    <property type="entry name" value="Pur_ac_phosph_N"/>
    <property type="match status" value="1"/>
</dbReference>
<dbReference type="Gene3D" id="2.60.40.380">
    <property type="entry name" value="Purple acid phosphatase-like, N-terminal"/>
    <property type="match status" value="1"/>
</dbReference>
<accession>A0A9P0MQ67</accession>
<proteinExistence type="inferred from homology"/>
<dbReference type="InterPro" id="IPR004843">
    <property type="entry name" value="Calcineurin-like_PHP"/>
</dbReference>
<dbReference type="GO" id="GO:0046872">
    <property type="term" value="F:metal ion binding"/>
    <property type="evidence" value="ECO:0007669"/>
    <property type="project" value="InterPro"/>
</dbReference>
<feature type="domain" description="Purple acid phosphatase C-terminal" evidence="6">
    <location>
        <begin position="435"/>
        <end position="497"/>
    </location>
</feature>
<evidence type="ECO:0000313" key="9">
    <source>
        <dbReference type="Proteomes" id="UP001152798"/>
    </source>
</evidence>
<evidence type="ECO:0000313" key="8">
    <source>
        <dbReference type="EMBL" id="CAH1400929.1"/>
    </source>
</evidence>
<gene>
    <name evidence="8" type="ORF">NEZAVI_LOCUS10063</name>
</gene>
<keyword evidence="3" id="KW-0378">Hydrolase</keyword>
<evidence type="ECO:0000259" key="6">
    <source>
        <dbReference type="Pfam" id="PF14008"/>
    </source>
</evidence>
<dbReference type="Pfam" id="PF00149">
    <property type="entry name" value="Metallophos"/>
    <property type="match status" value="1"/>
</dbReference>
<feature type="domain" description="Purple acid phosphatase N-terminal" evidence="7">
    <location>
        <begin position="102"/>
        <end position="192"/>
    </location>
</feature>
<name>A0A9P0MQ67_NEZVI</name>
<dbReference type="Proteomes" id="UP001152798">
    <property type="component" value="Chromosome 5"/>
</dbReference>
<feature type="compositionally biased region" description="Acidic residues" evidence="4">
    <location>
        <begin position="70"/>
        <end position="80"/>
    </location>
</feature>
<dbReference type="InterPro" id="IPR008963">
    <property type="entry name" value="Purple_acid_Pase-like_N"/>
</dbReference>
<reference evidence="8" key="1">
    <citation type="submission" date="2022-01" db="EMBL/GenBank/DDBJ databases">
        <authorList>
            <person name="King R."/>
        </authorList>
    </citation>
    <scope>NUCLEOTIDE SEQUENCE</scope>
</reference>
<comment type="similarity">
    <text evidence="3">Belongs to the metallophosphoesterase superfamily. Purple acid phosphatase family.</text>
</comment>
<dbReference type="SUPFAM" id="SSF49363">
    <property type="entry name" value="Purple acid phosphatase, N-terminal domain"/>
    <property type="match status" value="1"/>
</dbReference>
<dbReference type="InterPro" id="IPR025733">
    <property type="entry name" value="PAPs_C"/>
</dbReference>
<dbReference type="PANTHER" id="PTHR45867">
    <property type="entry name" value="PURPLE ACID PHOSPHATASE"/>
    <property type="match status" value="1"/>
</dbReference>
<dbReference type="GO" id="GO:0003993">
    <property type="term" value="F:acid phosphatase activity"/>
    <property type="evidence" value="ECO:0007669"/>
    <property type="project" value="UniProtKB-EC"/>
</dbReference>
<feature type="signal peptide" evidence="3">
    <location>
        <begin position="1"/>
        <end position="18"/>
    </location>
</feature>